<dbReference type="NCBIfam" id="TIGR00321">
    <property type="entry name" value="dhys"/>
    <property type="match status" value="1"/>
</dbReference>
<dbReference type="OrthoDB" id="17730at2157"/>
<proteinExistence type="inferred from homology"/>
<comment type="caution">
    <text evidence="3">The sequence shown here is derived from an EMBL/GenBank/DDBJ whole genome shotgun (WGS) entry which is preliminary data.</text>
</comment>
<protein>
    <submittedName>
        <fullName evidence="3 4">Deoxyhypusine synthase</fullName>
    </submittedName>
</protein>
<dbReference type="InterPro" id="IPR036982">
    <property type="entry name" value="Deoxyhypusine_synthase_sf"/>
</dbReference>
<keyword evidence="2" id="KW-0808">Transferase</keyword>
<reference evidence="3 5" key="2">
    <citation type="journal article" date="2017" name="BMC Genomics">
        <title>Genomic analysis of methanogenic archaea reveals a shift towards energy conservation.</title>
        <authorList>
            <person name="Gilmore S.P."/>
            <person name="Henske J.K."/>
            <person name="Sexton J.A."/>
            <person name="Solomon K.V."/>
            <person name="Seppala S."/>
            <person name="Yoo J.I."/>
            <person name="Huyett L.M."/>
            <person name="Pressman A."/>
            <person name="Cogan J.Z."/>
            <person name="Kivenson V."/>
            <person name="Peng X."/>
            <person name="Tan Y."/>
            <person name="Valentine D.L."/>
            <person name="O'Malley M.A."/>
        </authorList>
    </citation>
    <scope>NUCLEOTIDE SEQUENCE [LARGE SCALE GENOMIC DNA]</scope>
    <source>
        <strain evidence="3 5">1R-7</strain>
    </source>
</reference>
<dbReference type="AlphaFoldDB" id="A0A2A2HEL2"/>
<evidence type="ECO:0000313" key="3">
    <source>
        <dbReference type="EMBL" id="PAV07869.1"/>
    </source>
</evidence>
<dbReference type="Proteomes" id="UP000217528">
    <property type="component" value="Unassembled WGS sequence"/>
</dbReference>
<dbReference type="InterPro" id="IPR002773">
    <property type="entry name" value="Deoxyhypusine_synthase"/>
</dbReference>
<sequence length="306" mass="33273">MQVKHLEITENMTINEFIKQLDESGVLGAGRIAHATNLLADSIKDPDTQVFLSLAGPMIPGGLRKIVRDLVANKQVDLIISSGANLTHDLVEAFGGNHYKSTGEDDEVLQDSGMGRIADIYTHADDFEVFEEEIQKIFADINQEYKQLSIQEFIYEIGLRIDDDESFIKMAAENNIPIFAPGIIDCMIGLQLWIYTQDHDFILSAAGDMTYLSDCVFKSKHVTACMLGGGLPKHYTLASNILTGGIDAGIQITLDRSEGGSLSGAPLEEAKSWAKAKKGSNLVTVIGDATVLFPLIVAGALDKIKI</sequence>
<dbReference type="InterPro" id="IPR029035">
    <property type="entry name" value="DHS-like_NAD/FAD-binding_dom"/>
</dbReference>
<dbReference type="GO" id="GO:0005737">
    <property type="term" value="C:cytoplasm"/>
    <property type="evidence" value="ECO:0007669"/>
    <property type="project" value="TreeGrafter"/>
</dbReference>
<dbReference type="GO" id="GO:0034038">
    <property type="term" value="F:deoxyhypusine synthase activity"/>
    <property type="evidence" value="ECO:0007669"/>
    <property type="project" value="TreeGrafter"/>
</dbReference>
<dbReference type="Proteomes" id="UP000246004">
    <property type="component" value="Unassembled WGS sequence"/>
</dbReference>
<evidence type="ECO:0000313" key="4">
    <source>
        <dbReference type="EMBL" id="PWL07685.1"/>
    </source>
</evidence>
<evidence type="ECO:0000256" key="1">
    <source>
        <dbReference type="ARBA" id="ARBA00009892"/>
    </source>
</evidence>
<reference evidence="4 6" key="1">
    <citation type="submission" date="2016-04" db="EMBL/GenBank/DDBJ databases">
        <title>Genome sequence of Methanosphaera cuniculi DSM 4103.</title>
        <authorList>
            <person name="Poehlein A."/>
            <person name="Seedorf H."/>
            <person name="Daniel R."/>
        </authorList>
    </citation>
    <scope>NUCLEOTIDE SEQUENCE [LARGE SCALE GENOMIC DNA]</scope>
    <source>
        <strain evidence="4 6">DSM 4103</strain>
    </source>
</reference>
<name>A0A2A2HEL2_9EURY</name>
<evidence type="ECO:0000313" key="6">
    <source>
        <dbReference type="Proteomes" id="UP000246004"/>
    </source>
</evidence>
<dbReference type="EMBL" id="LWMS01000045">
    <property type="protein sequence ID" value="PWL07685.1"/>
    <property type="molecule type" value="Genomic_DNA"/>
</dbReference>
<gene>
    <name evidence="3" type="ORF">ASJ82_06675</name>
    <name evidence="4" type="ORF">MSCUN_14380</name>
</gene>
<dbReference type="RefSeq" id="WP_095608216.1">
    <property type="nucleotide sequence ID" value="NZ_LMVN01000006.1"/>
</dbReference>
<keyword evidence="5" id="KW-1185">Reference proteome</keyword>
<comment type="similarity">
    <text evidence="1">Belongs to the deoxyhypusine synthase family.</text>
</comment>
<organism evidence="3 5">
    <name type="scientific">Methanosphaera cuniculi</name>
    <dbReference type="NCBI Taxonomy" id="1077256"/>
    <lineage>
        <taxon>Archaea</taxon>
        <taxon>Methanobacteriati</taxon>
        <taxon>Methanobacteriota</taxon>
        <taxon>Methanomada group</taxon>
        <taxon>Methanobacteria</taxon>
        <taxon>Methanobacteriales</taxon>
        <taxon>Methanobacteriaceae</taxon>
        <taxon>Methanosphaera</taxon>
    </lineage>
</organism>
<evidence type="ECO:0000256" key="2">
    <source>
        <dbReference type="ARBA" id="ARBA00022679"/>
    </source>
</evidence>
<dbReference type="PANTHER" id="PTHR11703:SF2">
    <property type="entry name" value="DEOXYHYPUSINE SYNTHASE-LIKE PROTEIN"/>
    <property type="match status" value="1"/>
</dbReference>
<dbReference type="SUPFAM" id="SSF52467">
    <property type="entry name" value="DHS-like NAD/FAD-binding domain"/>
    <property type="match status" value="1"/>
</dbReference>
<dbReference type="EMBL" id="LMVN01000006">
    <property type="protein sequence ID" value="PAV07869.1"/>
    <property type="molecule type" value="Genomic_DNA"/>
</dbReference>
<dbReference type="Gene3D" id="3.40.910.10">
    <property type="entry name" value="Deoxyhypusine synthase"/>
    <property type="match status" value="1"/>
</dbReference>
<evidence type="ECO:0000313" key="5">
    <source>
        <dbReference type="Proteomes" id="UP000217528"/>
    </source>
</evidence>
<dbReference type="PANTHER" id="PTHR11703">
    <property type="entry name" value="DEOXYHYPUSINE SYNTHASE"/>
    <property type="match status" value="1"/>
</dbReference>
<dbReference type="Pfam" id="PF01916">
    <property type="entry name" value="DS"/>
    <property type="match status" value="1"/>
</dbReference>
<accession>A0A2A2HEL2</accession>